<evidence type="ECO:0000256" key="2">
    <source>
        <dbReference type="ARBA" id="ARBA00022963"/>
    </source>
</evidence>
<name>A0AAV1QU04_9ROSI</name>
<gene>
    <name evidence="4" type="ORF">DCAF_LOCUS2930</name>
</gene>
<dbReference type="PANTHER" id="PTHR46020:SF4">
    <property type="entry name" value="OS04G0650200 PROTEIN"/>
    <property type="match status" value="1"/>
</dbReference>
<dbReference type="Gene3D" id="3.40.50.1110">
    <property type="entry name" value="SGNH hydrolase"/>
    <property type="match status" value="1"/>
</dbReference>
<dbReference type="InterPro" id="IPR036514">
    <property type="entry name" value="SGNH_hydro_sf"/>
</dbReference>
<sequence length="217" mass="23872">MERVEIKDFDIKKLSDVKTGLLREVAVRGKIAMTQNSPKNSTKLFVFGDSYVDTGNWPKNISGPWKEPFGKTFPGKPNGRASDGRILTDHIARMTSARLPKEAVIENPPPESSPKFLQYLEYCADRISPSSSQHGYEIKETGMENVHLATSLPHSGLIRFAHCSKYGKNSGELSGDGMSSSSVFLACIGEDVVNTTPRNKAIVKEKVLHLAMICLFG</sequence>
<reference evidence="4 5" key="1">
    <citation type="submission" date="2024-01" db="EMBL/GenBank/DDBJ databases">
        <authorList>
            <person name="Waweru B."/>
        </authorList>
    </citation>
    <scope>NUCLEOTIDE SEQUENCE [LARGE SCALE GENOMIC DNA]</scope>
</reference>
<evidence type="ECO:0000256" key="1">
    <source>
        <dbReference type="ARBA" id="ARBA00022801"/>
    </source>
</evidence>
<comment type="caution">
    <text evidence="4">The sequence shown here is derived from an EMBL/GenBank/DDBJ whole genome shotgun (WGS) entry which is preliminary data.</text>
</comment>
<accession>A0AAV1QU04</accession>
<keyword evidence="2" id="KW-0442">Lipid degradation</keyword>
<dbReference type="GO" id="GO:0016042">
    <property type="term" value="P:lipid catabolic process"/>
    <property type="evidence" value="ECO:0007669"/>
    <property type="project" value="UniProtKB-KW"/>
</dbReference>
<protein>
    <recommendedName>
        <fullName evidence="6">GDSL esterase/lipase</fullName>
    </recommendedName>
</protein>
<proteinExistence type="predicted"/>
<evidence type="ECO:0008006" key="6">
    <source>
        <dbReference type="Google" id="ProtNLM"/>
    </source>
</evidence>
<dbReference type="Proteomes" id="UP001314170">
    <property type="component" value="Unassembled WGS sequence"/>
</dbReference>
<keyword evidence="5" id="KW-1185">Reference proteome</keyword>
<keyword evidence="3" id="KW-0443">Lipid metabolism</keyword>
<dbReference type="PANTHER" id="PTHR46020">
    <property type="entry name" value="OSJNBB0059K02.9 PROTEIN"/>
    <property type="match status" value="1"/>
</dbReference>
<organism evidence="4 5">
    <name type="scientific">Dovyalis caffra</name>
    <dbReference type="NCBI Taxonomy" id="77055"/>
    <lineage>
        <taxon>Eukaryota</taxon>
        <taxon>Viridiplantae</taxon>
        <taxon>Streptophyta</taxon>
        <taxon>Embryophyta</taxon>
        <taxon>Tracheophyta</taxon>
        <taxon>Spermatophyta</taxon>
        <taxon>Magnoliopsida</taxon>
        <taxon>eudicotyledons</taxon>
        <taxon>Gunneridae</taxon>
        <taxon>Pentapetalae</taxon>
        <taxon>rosids</taxon>
        <taxon>fabids</taxon>
        <taxon>Malpighiales</taxon>
        <taxon>Salicaceae</taxon>
        <taxon>Flacourtieae</taxon>
        <taxon>Dovyalis</taxon>
    </lineage>
</organism>
<dbReference type="GO" id="GO:0016787">
    <property type="term" value="F:hydrolase activity"/>
    <property type="evidence" value="ECO:0007669"/>
    <property type="project" value="UniProtKB-KW"/>
</dbReference>
<dbReference type="AlphaFoldDB" id="A0AAV1QU04"/>
<evidence type="ECO:0000313" key="5">
    <source>
        <dbReference type="Proteomes" id="UP001314170"/>
    </source>
</evidence>
<evidence type="ECO:0000256" key="3">
    <source>
        <dbReference type="ARBA" id="ARBA00023098"/>
    </source>
</evidence>
<evidence type="ECO:0000313" key="4">
    <source>
        <dbReference type="EMBL" id="CAK7325257.1"/>
    </source>
</evidence>
<keyword evidence="1" id="KW-0378">Hydrolase</keyword>
<dbReference type="EMBL" id="CAWUPB010000850">
    <property type="protein sequence ID" value="CAK7325257.1"/>
    <property type="molecule type" value="Genomic_DNA"/>
</dbReference>